<name>A0AAV0QT88_9ROSI</name>
<reference evidence="2" key="1">
    <citation type="submission" date="2022-08" db="EMBL/GenBank/DDBJ databases">
        <authorList>
            <person name="Gutierrez-Valencia J."/>
        </authorList>
    </citation>
    <scope>NUCLEOTIDE SEQUENCE</scope>
</reference>
<feature type="region of interest" description="Disordered" evidence="1">
    <location>
        <begin position="1"/>
        <end position="27"/>
    </location>
</feature>
<comment type="caution">
    <text evidence="2">The sequence shown here is derived from an EMBL/GenBank/DDBJ whole genome shotgun (WGS) entry which is preliminary data.</text>
</comment>
<dbReference type="EMBL" id="CAMGYJ010000010">
    <property type="protein sequence ID" value="CAI0547317.1"/>
    <property type="molecule type" value="Genomic_DNA"/>
</dbReference>
<sequence length="78" mass="8772">MKSWWTTTSGRKSTAGGSTLTSSETSIFTRSSHGTFKVIYQLTKTTRSTRRGRGPTGRRRQGSGRRRGGTRRFTRRTS</sequence>
<keyword evidence="3" id="KW-1185">Reference proteome</keyword>
<dbReference type="AlphaFoldDB" id="A0AAV0QT88"/>
<protein>
    <submittedName>
        <fullName evidence="2">Uncharacterized protein</fullName>
    </submittedName>
</protein>
<dbReference type="Proteomes" id="UP001154282">
    <property type="component" value="Unassembled WGS sequence"/>
</dbReference>
<feature type="region of interest" description="Disordered" evidence="1">
    <location>
        <begin position="39"/>
        <end position="78"/>
    </location>
</feature>
<gene>
    <name evidence="2" type="ORF">LITE_LOCUS44319</name>
</gene>
<evidence type="ECO:0000313" key="2">
    <source>
        <dbReference type="EMBL" id="CAI0547317.1"/>
    </source>
</evidence>
<feature type="compositionally biased region" description="Basic residues" evidence="1">
    <location>
        <begin position="47"/>
        <end position="78"/>
    </location>
</feature>
<evidence type="ECO:0000313" key="3">
    <source>
        <dbReference type="Proteomes" id="UP001154282"/>
    </source>
</evidence>
<accession>A0AAV0QT88</accession>
<proteinExistence type="predicted"/>
<evidence type="ECO:0000256" key="1">
    <source>
        <dbReference type="SAM" id="MobiDB-lite"/>
    </source>
</evidence>
<organism evidence="2 3">
    <name type="scientific">Linum tenue</name>
    <dbReference type="NCBI Taxonomy" id="586396"/>
    <lineage>
        <taxon>Eukaryota</taxon>
        <taxon>Viridiplantae</taxon>
        <taxon>Streptophyta</taxon>
        <taxon>Embryophyta</taxon>
        <taxon>Tracheophyta</taxon>
        <taxon>Spermatophyta</taxon>
        <taxon>Magnoliopsida</taxon>
        <taxon>eudicotyledons</taxon>
        <taxon>Gunneridae</taxon>
        <taxon>Pentapetalae</taxon>
        <taxon>rosids</taxon>
        <taxon>fabids</taxon>
        <taxon>Malpighiales</taxon>
        <taxon>Linaceae</taxon>
        <taxon>Linum</taxon>
    </lineage>
</organism>